<sequence length="118" mass="13893">MKYKNISNKSLINDIDEKKVNELAESMREKGFVGCPILIWNDELMTGSHRLAALKKLEDEGVDVFDWDVAEDITEIAEENFSKFEEENGWQRDVDFSDIGWLLKDSWVEEYKDEIVEW</sequence>
<dbReference type="Pfam" id="PF02195">
    <property type="entry name" value="ParB_N"/>
    <property type="match status" value="1"/>
</dbReference>
<proteinExistence type="predicted"/>
<dbReference type="SUPFAM" id="SSF110849">
    <property type="entry name" value="ParB/Sulfiredoxin"/>
    <property type="match status" value="1"/>
</dbReference>
<reference evidence="2 3" key="1">
    <citation type="submission" date="2018-08" db="EMBL/GenBank/DDBJ databases">
        <title>A genome reference for cultivated species of the human gut microbiota.</title>
        <authorList>
            <person name="Zou Y."/>
            <person name="Xue W."/>
            <person name="Luo G."/>
        </authorList>
    </citation>
    <scope>NUCLEOTIDE SEQUENCE [LARGE SCALE GENOMIC DNA]</scope>
    <source>
        <strain evidence="2 3">AF19-21</strain>
    </source>
</reference>
<comment type="caution">
    <text evidence="2">The sequence shown here is derived from an EMBL/GenBank/DDBJ whole genome shotgun (WGS) entry which is preliminary data.</text>
</comment>
<evidence type="ECO:0000259" key="1">
    <source>
        <dbReference type="Pfam" id="PF02195"/>
    </source>
</evidence>
<dbReference type="AlphaFoldDB" id="A0A3E2WJE7"/>
<dbReference type="Gene3D" id="3.90.1530.10">
    <property type="entry name" value="Conserved hypothetical protein from pyrococcus furiosus pfu- 392566-001, ParB domain"/>
    <property type="match status" value="1"/>
</dbReference>
<protein>
    <recommendedName>
        <fullName evidence="1">ParB-like N-terminal domain-containing protein</fullName>
    </recommendedName>
</protein>
<accession>A0A3E2WJE7</accession>
<feature type="domain" description="ParB-like N-terminal" evidence="1">
    <location>
        <begin position="13"/>
        <end position="65"/>
    </location>
</feature>
<gene>
    <name evidence="2" type="ORF">DWX41_18295</name>
</gene>
<name>A0A3E2WJE7_9FIRM</name>
<dbReference type="RefSeq" id="WP_117441185.1">
    <property type="nucleotide sequence ID" value="NZ_QVIA01000025.1"/>
</dbReference>
<dbReference type="InterPro" id="IPR003115">
    <property type="entry name" value="ParB_N"/>
</dbReference>
<dbReference type="InterPro" id="IPR036086">
    <property type="entry name" value="ParB/Sulfiredoxin_sf"/>
</dbReference>
<organism evidence="2 3">
    <name type="scientific">Hungatella hathewayi</name>
    <dbReference type="NCBI Taxonomy" id="154046"/>
    <lineage>
        <taxon>Bacteria</taxon>
        <taxon>Bacillati</taxon>
        <taxon>Bacillota</taxon>
        <taxon>Clostridia</taxon>
        <taxon>Lachnospirales</taxon>
        <taxon>Lachnospiraceae</taxon>
        <taxon>Hungatella</taxon>
    </lineage>
</organism>
<evidence type="ECO:0000313" key="2">
    <source>
        <dbReference type="EMBL" id="RGC27219.1"/>
    </source>
</evidence>
<dbReference type="EMBL" id="QVIA01000025">
    <property type="protein sequence ID" value="RGC27219.1"/>
    <property type="molecule type" value="Genomic_DNA"/>
</dbReference>
<dbReference type="Proteomes" id="UP000261111">
    <property type="component" value="Unassembled WGS sequence"/>
</dbReference>
<evidence type="ECO:0000313" key="3">
    <source>
        <dbReference type="Proteomes" id="UP000261111"/>
    </source>
</evidence>